<dbReference type="PhylomeDB" id="A0A0G4FRL9"/>
<dbReference type="PROSITE" id="PS50202">
    <property type="entry name" value="MSP"/>
    <property type="match status" value="1"/>
</dbReference>
<organism evidence="9 10">
    <name type="scientific">Vitrella brassicaformis (strain CCMP3155)</name>
    <dbReference type="NCBI Taxonomy" id="1169540"/>
    <lineage>
        <taxon>Eukaryota</taxon>
        <taxon>Sar</taxon>
        <taxon>Alveolata</taxon>
        <taxon>Colpodellida</taxon>
        <taxon>Vitrellaceae</taxon>
        <taxon>Vitrella</taxon>
    </lineage>
</organism>
<dbReference type="PANTHER" id="PTHR10809">
    <property type="entry name" value="VESICLE-ASSOCIATED MEMBRANE PROTEIN-ASSOCIATED PROTEIN"/>
    <property type="match status" value="1"/>
</dbReference>
<evidence type="ECO:0000256" key="2">
    <source>
        <dbReference type="ARBA" id="ARBA00008932"/>
    </source>
</evidence>
<name>A0A0G4FRL9_VITBC</name>
<accession>A0A0G4FRL9</accession>
<evidence type="ECO:0000256" key="4">
    <source>
        <dbReference type="ARBA" id="ARBA00022989"/>
    </source>
</evidence>
<dbReference type="FunCoup" id="A0A0G4FRL9">
    <property type="interactions" value="106"/>
</dbReference>
<dbReference type="VEuPathDB" id="CryptoDB:Vbra_21605"/>
<feature type="transmembrane region" description="Helical" evidence="7">
    <location>
        <begin position="201"/>
        <end position="220"/>
    </location>
</feature>
<dbReference type="EMBL" id="CDMY01000488">
    <property type="protein sequence ID" value="CEM17310.1"/>
    <property type="molecule type" value="Genomic_DNA"/>
</dbReference>
<evidence type="ECO:0000259" key="8">
    <source>
        <dbReference type="PROSITE" id="PS50202"/>
    </source>
</evidence>
<evidence type="ECO:0000256" key="5">
    <source>
        <dbReference type="ARBA" id="ARBA00023136"/>
    </source>
</evidence>
<dbReference type="GO" id="GO:0005886">
    <property type="term" value="C:plasma membrane"/>
    <property type="evidence" value="ECO:0007669"/>
    <property type="project" value="TreeGrafter"/>
</dbReference>
<evidence type="ECO:0000256" key="3">
    <source>
        <dbReference type="ARBA" id="ARBA00022692"/>
    </source>
</evidence>
<dbReference type="GO" id="GO:0061817">
    <property type="term" value="P:endoplasmic reticulum-plasma membrane tethering"/>
    <property type="evidence" value="ECO:0007669"/>
    <property type="project" value="TreeGrafter"/>
</dbReference>
<feature type="coiled-coil region" evidence="6">
    <location>
        <begin position="159"/>
        <end position="193"/>
    </location>
</feature>
<keyword evidence="6" id="KW-0175">Coiled coil</keyword>
<evidence type="ECO:0000256" key="6">
    <source>
        <dbReference type="SAM" id="Coils"/>
    </source>
</evidence>
<comment type="similarity">
    <text evidence="2">Belongs to the VAMP-associated protein (VAP) (TC 9.B.17) family.</text>
</comment>
<dbReference type="Pfam" id="PF00635">
    <property type="entry name" value="Motile_Sperm"/>
    <property type="match status" value="1"/>
</dbReference>
<dbReference type="AlphaFoldDB" id="A0A0G4FRL9"/>
<reference evidence="9 10" key="1">
    <citation type="submission" date="2014-11" db="EMBL/GenBank/DDBJ databases">
        <authorList>
            <person name="Zhu J."/>
            <person name="Qi W."/>
            <person name="Song R."/>
        </authorList>
    </citation>
    <scope>NUCLEOTIDE SEQUENCE [LARGE SCALE GENOMIC DNA]</scope>
</reference>
<evidence type="ECO:0000256" key="1">
    <source>
        <dbReference type="ARBA" id="ARBA00004211"/>
    </source>
</evidence>
<dbReference type="Proteomes" id="UP000041254">
    <property type="component" value="Unassembled WGS sequence"/>
</dbReference>
<comment type="subcellular location">
    <subcellularLocation>
        <location evidence="1">Membrane</location>
        <topology evidence="1">Single-pass type IV membrane protein</topology>
    </subcellularLocation>
</comment>
<dbReference type="GO" id="GO:0090158">
    <property type="term" value="P:endoplasmic reticulum membrane organization"/>
    <property type="evidence" value="ECO:0007669"/>
    <property type="project" value="TreeGrafter"/>
</dbReference>
<dbReference type="OMA" id="IANNTEH"/>
<dbReference type="InterPro" id="IPR000535">
    <property type="entry name" value="MSP_dom"/>
</dbReference>
<feature type="domain" description="MSP" evidence="8">
    <location>
        <begin position="3"/>
        <end position="119"/>
    </location>
</feature>
<dbReference type="InterPro" id="IPR008962">
    <property type="entry name" value="PapD-like_sf"/>
</dbReference>
<dbReference type="PANTHER" id="PTHR10809:SF6">
    <property type="entry name" value="AT11025P-RELATED"/>
    <property type="match status" value="1"/>
</dbReference>
<gene>
    <name evidence="9" type="ORF">Vbra_21605</name>
</gene>
<keyword evidence="10" id="KW-1185">Reference proteome</keyword>
<dbReference type="STRING" id="1169540.A0A0G4FRL9"/>
<protein>
    <recommendedName>
        <fullName evidence="8">MSP domain-containing protein</fullName>
    </recommendedName>
</protein>
<dbReference type="Gene3D" id="2.60.40.10">
    <property type="entry name" value="Immunoglobulins"/>
    <property type="match status" value="1"/>
</dbReference>
<sequence length="221" mass="24141">MPLLSVSPEKTIEFPVQLYSTVTASLRLENASNAIVAYKIKTTAPKNYLVRPSSGVLKEKGTQEIQIILQPLTADPPPSTDRFLVQATRVESDMPLSRDDWTHVAKENIEDYRLDVVFRKEGGAGAGASESYSENAAVYGGPGASEASVASAQGVGGDSRSLKVRYDELVQTVAKLEQERDSLSEQLKTLSSNKPKKGWELWQVVFLVIVVLALAKLASWF</sequence>
<evidence type="ECO:0000313" key="9">
    <source>
        <dbReference type="EMBL" id="CEM17310.1"/>
    </source>
</evidence>
<evidence type="ECO:0000313" key="10">
    <source>
        <dbReference type="Proteomes" id="UP000041254"/>
    </source>
</evidence>
<dbReference type="SUPFAM" id="SSF49354">
    <property type="entry name" value="PapD-like"/>
    <property type="match status" value="1"/>
</dbReference>
<dbReference type="OrthoDB" id="264603at2759"/>
<dbReference type="InterPro" id="IPR013783">
    <property type="entry name" value="Ig-like_fold"/>
</dbReference>
<dbReference type="InterPro" id="IPR016763">
    <property type="entry name" value="VAP"/>
</dbReference>
<keyword evidence="3 7" id="KW-0812">Transmembrane</keyword>
<evidence type="ECO:0000256" key="7">
    <source>
        <dbReference type="SAM" id="Phobius"/>
    </source>
</evidence>
<proteinExistence type="inferred from homology"/>
<dbReference type="GO" id="GO:0005789">
    <property type="term" value="C:endoplasmic reticulum membrane"/>
    <property type="evidence" value="ECO:0007669"/>
    <property type="project" value="InterPro"/>
</dbReference>
<keyword evidence="5 7" id="KW-0472">Membrane</keyword>
<keyword evidence="4 7" id="KW-1133">Transmembrane helix</keyword>
<dbReference type="InParanoid" id="A0A0G4FRL9"/>